<evidence type="ECO:0000313" key="2">
    <source>
        <dbReference type="Proteomes" id="UP000007350"/>
    </source>
</evidence>
<proteinExistence type="predicted"/>
<feature type="non-terminal residue" evidence="1">
    <location>
        <position position="316"/>
    </location>
</feature>
<dbReference type="OrthoDB" id="250431at2759"/>
<dbReference type="AlphaFoldDB" id="K2M176"/>
<accession>K2M176</accession>
<name>K2M176_TRYCR</name>
<gene>
    <name evidence="1" type="ORF">MOQ_007557</name>
</gene>
<organism evidence="1 2">
    <name type="scientific">Trypanosoma cruzi marinkellei</name>
    <dbReference type="NCBI Taxonomy" id="85056"/>
    <lineage>
        <taxon>Eukaryota</taxon>
        <taxon>Discoba</taxon>
        <taxon>Euglenozoa</taxon>
        <taxon>Kinetoplastea</taxon>
        <taxon>Metakinetoplastina</taxon>
        <taxon>Trypanosomatida</taxon>
        <taxon>Trypanosomatidae</taxon>
        <taxon>Trypanosoma</taxon>
        <taxon>Schizotrypanum</taxon>
    </lineage>
</organism>
<reference evidence="1 2" key="1">
    <citation type="journal article" date="2012" name="BMC Genomics">
        <title>Comparative genomic analysis of human infective Trypanosoma cruzi lineages with the bat-restricted subspecies T. cruzi marinkellei.</title>
        <authorList>
            <person name="Franzen O."/>
            <person name="Talavera-Lopez C."/>
            <person name="Ochaya S."/>
            <person name="Butler C.E."/>
            <person name="Messenger L.A."/>
            <person name="Lewis M.D."/>
            <person name="Llewellyn M.S."/>
            <person name="Marinkelle C.J."/>
            <person name="Tyler K.M."/>
            <person name="Miles M.A."/>
            <person name="Andersson B."/>
        </authorList>
    </citation>
    <scope>NUCLEOTIDE SEQUENCE [LARGE SCALE GENOMIC DNA]</scope>
    <source>
        <strain evidence="1 2">B7</strain>
    </source>
</reference>
<keyword evidence="2" id="KW-1185">Reference proteome</keyword>
<dbReference type="Proteomes" id="UP000007350">
    <property type="component" value="Unassembled WGS sequence"/>
</dbReference>
<comment type="caution">
    <text evidence="1">The sequence shown here is derived from an EMBL/GenBank/DDBJ whole genome shotgun (WGS) entry which is preliminary data.</text>
</comment>
<protein>
    <submittedName>
        <fullName evidence="1">Uncharacterized protein</fullName>
    </submittedName>
</protein>
<sequence>YKVLSAKIDLKTLMPRMMNAYFFGLLLITAVAGVHADLPFTEPKGPMPDTIELAESALAPFMAFDGGHLYLSKGQQDIPVVCGSESSAKSRIVLPVTLNDLDRLHGTLPVQRLNQTSTASQAQLDIVEGCYVLPEGEDRPCVALLNSTPEQCNMNIRDSTVYWVYRERLCKTQNSSQILGGGAELLANHVLWVHGLRARLRRSIRRTREVAEAGKRLWKVVALGWDKNTIQEDKQAFLEAVSARGRELVNATHAEVMDKWMVVRQWMNTSVGEVEGAVNTFSTENGGSLLGPHAYCNPSIYLDKFLNYFDEAFFGN</sequence>
<evidence type="ECO:0000313" key="1">
    <source>
        <dbReference type="EMBL" id="EKF28688.1"/>
    </source>
</evidence>
<feature type="non-terminal residue" evidence="1">
    <location>
        <position position="1"/>
    </location>
</feature>
<dbReference type="EMBL" id="AHKC01015307">
    <property type="protein sequence ID" value="EKF28688.1"/>
    <property type="molecule type" value="Genomic_DNA"/>
</dbReference>